<gene>
    <name evidence="12" type="ORF">D9613_006037</name>
</gene>
<feature type="region of interest" description="Disordered" evidence="7">
    <location>
        <begin position="1818"/>
        <end position="1865"/>
    </location>
</feature>
<feature type="compositionally biased region" description="Low complexity" evidence="7">
    <location>
        <begin position="946"/>
        <end position="955"/>
    </location>
</feature>
<feature type="domain" description="Helicase Sen1 N-terminal" evidence="8">
    <location>
        <begin position="81"/>
        <end position="828"/>
    </location>
</feature>
<feature type="compositionally biased region" description="Basic and acidic residues" evidence="7">
    <location>
        <begin position="991"/>
        <end position="1007"/>
    </location>
</feature>
<feature type="compositionally biased region" description="Basic and acidic residues" evidence="7">
    <location>
        <begin position="1938"/>
        <end position="1955"/>
    </location>
</feature>
<comment type="similarity">
    <text evidence="1">Belongs to the DNA2/NAM7 helicase family.</text>
</comment>
<organism evidence="12 13">
    <name type="scientific">Agrocybe pediades</name>
    <dbReference type="NCBI Taxonomy" id="84607"/>
    <lineage>
        <taxon>Eukaryota</taxon>
        <taxon>Fungi</taxon>
        <taxon>Dikarya</taxon>
        <taxon>Basidiomycota</taxon>
        <taxon>Agaricomycotina</taxon>
        <taxon>Agaricomycetes</taxon>
        <taxon>Agaricomycetidae</taxon>
        <taxon>Agaricales</taxon>
        <taxon>Agaricineae</taxon>
        <taxon>Strophariaceae</taxon>
        <taxon>Agrocybe</taxon>
    </lineage>
</organism>
<evidence type="ECO:0000313" key="12">
    <source>
        <dbReference type="EMBL" id="KAF4617196.1"/>
    </source>
</evidence>
<proteinExistence type="inferred from homology"/>
<keyword evidence="5" id="KW-0067">ATP-binding</keyword>
<keyword evidence="4" id="KW-0347">Helicase</keyword>
<feature type="compositionally biased region" description="Basic and acidic residues" evidence="7">
    <location>
        <begin position="1040"/>
        <end position="1053"/>
    </location>
</feature>
<evidence type="ECO:0000259" key="11">
    <source>
        <dbReference type="Pfam" id="PF23576"/>
    </source>
</evidence>
<name>A0A8H4QUR7_9AGAR</name>
<dbReference type="InterPro" id="IPR047187">
    <property type="entry name" value="SF1_C_Upf1"/>
</dbReference>
<dbReference type="GO" id="GO:0001147">
    <property type="term" value="F:transcription termination site sequence-specific DNA binding"/>
    <property type="evidence" value="ECO:0007669"/>
    <property type="project" value="TreeGrafter"/>
</dbReference>
<comment type="caution">
    <text evidence="12">The sequence shown here is derived from an EMBL/GenBank/DDBJ whole genome shotgun (WGS) entry which is preliminary data.</text>
</comment>
<dbReference type="PANTHER" id="PTHR10887">
    <property type="entry name" value="DNA2/NAM7 HELICASE FAMILY"/>
    <property type="match status" value="1"/>
</dbReference>
<dbReference type="InterPro" id="IPR041679">
    <property type="entry name" value="DNA2/NAM7-like_C"/>
</dbReference>
<dbReference type="GO" id="GO:0004386">
    <property type="term" value="F:helicase activity"/>
    <property type="evidence" value="ECO:0007669"/>
    <property type="project" value="UniProtKB-KW"/>
</dbReference>
<evidence type="ECO:0000256" key="6">
    <source>
        <dbReference type="SAM" id="Coils"/>
    </source>
</evidence>
<dbReference type="Pfam" id="PF13087">
    <property type="entry name" value="AAA_12"/>
    <property type="match status" value="1"/>
</dbReference>
<dbReference type="GO" id="GO:0016604">
    <property type="term" value="C:nuclear body"/>
    <property type="evidence" value="ECO:0007669"/>
    <property type="project" value="TreeGrafter"/>
</dbReference>
<evidence type="ECO:0000256" key="5">
    <source>
        <dbReference type="ARBA" id="ARBA00022840"/>
    </source>
</evidence>
<evidence type="ECO:0000259" key="10">
    <source>
        <dbReference type="Pfam" id="PF13087"/>
    </source>
</evidence>
<evidence type="ECO:0000256" key="2">
    <source>
        <dbReference type="ARBA" id="ARBA00022741"/>
    </source>
</evidence>
<dbReference type="CDD" id="cd18042">
    <property type="entry name" value="DEXXQc_SETX"/>
    <property type="match status" value="1"/>
</dbReference>
<protein>
    <submittedName>
        <fullName evidence="12">Uncharacterized protein</fullName>
    </submittedName>
</protein>
<dbReference type="InterPro" id="IPR024481">
    <property type="entry name" value="Helicase_Sen1_N"/>
</dbReference>
<dbReference type="FunFam" id="3.40.50.300:FF:000326">
    <property type="entry name" value="P-loop containing nucleoside triphosphate hydrolase"/>
    <property type="match status" value="1"/>
</dbReference>
<dbReference type="Pfam" id="PF13086">
    <property type="entry name" value="AAA_11"/>
    <property type="match status" value="1"/>
</dbReference>
<dbReference type="InterPro" id="IPR016024">
    <property type="entry name" value="ARM-type_fold"/>
</dbReference>
<dbReference type="GO" id="GO:0005524">
    <property type="term" value="F:ATP binding"/>
    <property type="evidence" value="ECO:0007669"/>
    <property type="project" value="UniProtKB-KW"/>
</dbReference>
<dbReference type="SUPFAM" id="SSF48371">
    <property type="entry name" value="ARM repeat"/>
    <property type="match status" value="1"/>
</dbReference>
<dbReference type="InterPro" id="IPR045055">
    <property type="entry name" value="DNA2/NAM7-like"/>
</dbReference>
<feature type="region of interest" description="Disordered" evidence="7">
    <location>
        <begin position="905"/>
        <end position="959"/>
    </location>
</feature>
<keyword evidence="3" id="KW-0378">Hydrolase</keyword>
<feature type="region of interest" description="Disordered" evidence="7">
    <location>
        <begin position="972"/>
        <end position="1053"/>
    </location>
</feature>
<sequence>MSTSVDPEVQKLLEELRTHPRDTTQVPDSTLQKIFQYLIGVPPCSDGRTHWFCKKANTTTVDAAVFLLRLMAYDSPQVLDWKRKLHNCLSSCTFCAQRLEVEKVASRKTFFAVFPDDTLHAFFAVFNKWELEEVHKDLERISRSTPASGQPLPALVNGTLYRILCNWEIFCDGKTLSFIQTQLPVNVVVDWPEDPLPPGLLILLTIGKPDLRSWAENLVSRCNLIDPAIFKGAYEEAMDVVRLSLETSPHKPTEAQLNSIPARTRHIAQNLEIAPPSELWSGLRMALRVIPPQWLKSPSGTPLQMKRIIMYHLRDIEPYFAEVLKCFILMLKRLSQDVWKGEAPESPQSIFDAITDNPHYINSLQSSSSEKILSNLSWMPEFLATLSDHGAHSNIIGRAVQFLCDETRHEGSADAQAACVFFATRIIRREMKKNSDDALQERSQIITLMENHFPTIVSKAYDERYNSPSWKPAQDTARGLVEDVLTSDIKTIPGTISKMSHILGQEKLRKEREALPTFGFRKNIWEKLYSTVRSPDAVASIVRMVADSAYIDRLKLEVFTKQWDYPQGDEVLIRVNQTIESLQSGFFGAISSFVEYSNSTNALNVLGKTNVAKAVTLLLLSPIQDYHAAAKVLVGLAFDVDGRLECFRAMLSNFSNEALDAMLEFLQNFCGYASVIPEASSVSAALVRCFADILEVLCASPDGLLLNPHFLRPKEDSGPASKMLKFWKLLTKSLRIIYYRASMWAVHIDTPDMVLWMRDALILARDFLKQWRVIENASNSVLTAPKTTKQGELSPSGKQMIDALQSFLPELIRWLRLTDEELLHQSFSLLQSLFDLMKETHVRPSETALEKLSKYLEGALSADESTREQRTRLDRGRLLQLSEVLSYFRGDGQESDDDEVVIVSHTKPKKDVVPNKSQVKPEPRSYIQGKLKTDKSTSQPKLPYASSSRSSSSKFFSDKDQAKLDSIVSMPSFKRSSLPTPASSGSSKGVIDTRRPLTKKPEPKNEAIQRQALKPQDSESSDSESEDSDTDVGTEAFKQPLKDKSPKKPKVVERRQIKTLDIPINANPMEERLARNRRAHFSALRMRPDISSLHRIMLAWDYTQSGPVPPGKPLQTYAIPDRFKNYEHYFHVFQPLLLMECWAQLQQSKEEKQDSYSFKIDSRAFVDDWLDIDISISEAVRKEWYLADTDVVLLRHPAQDKCILALVKSYRPSVRGITATVRCYTAIKNDPGLQVGSTWQISKVFSLSTLHREYAALVSLQYNDICDFILQPMLTKTTAVDRKDLKETMDNYGLNEPQASAILKSMKTEGFSLIQGPPGTGKTSTITGLVARFLAKRPRAAVPITVGKATAPSSPPPPTARILLCAPSNAAVDEIAQRIKDGYAGSCKSGKPVNIVRVGAEQALNNSVKDISLDYLVDQKLDALPKGSNDSGNEVRLVRQELEAVKKQRGAKLDEMQNMTMKNSDPARRMTLEDEVKVLNSRRQNLIMKLDQLKDQEKSDSRTLNTLRRNTRREILNQADIICTTLSGAGHDTLENLEFSMVIIDEAAQAIELSSLIPLKYGCSQCVMVGDPQQLPPTVLSQEATRFGYNQSLFVRLQRSRTDAVHLLSIQYRMHPDISILPSRVFYDGRLLDGPNMAIKTKQPWHSHDKFGVYKFFNISWGLEESNGHSIKNLAECRIAVDLYARLRQEFSSVDFDFRIGVVSMYKAQINALRTSFIDRFGRDIVGKIDFNTVDGFQGQEKDVIILSCVRAGPGLQTVGFLSDIRRMNVALTRAKSSLYILGNTPTLERSDANWKKIVEDARSRSALENIDAGHFVRPFPPSATKETAKKKAVATIPPTPPENNAQSNTSTTTTIPPLSTPKEYKASIDNIPKTSTSSSSVPIPVLSTPKEYRATLTNAARVATSSTTTQPPAPVNADATPIASGSSSSGATRGTKRNIDNAENPPKRKQEPPRKKPKQQTMFIPKKRT</sequence>
<evidence type="ECO:0000259" key="8">
    <source>
        <dbReference type="Pfam" id="PF12726"/>
    </source>
</evidence>
<dbReference type="Pfam" id="PF23576">
    <property type="entry name" value="SEN1_barrel"/>
    <property type="match status" value="1"/>
</dbReference>
<feature type="domain" description="DNA2/NAM7 helicase helicase" evidence="9">
    <location>
        <begin position="1294"/>
        <end position="1582"/>
    </location>
</feature>
<dbReference type="Gene3D" id="3.40.50.300">
    <property type="entry name" value="P-loop containing nucleotide triphosphate hydrolases"/>
    <property type="match status" value="2"/>
</dbReference>
<dbReference type="Proteomes" id="UP000521872">
    <property type="component" value="Unassembled WGS sequence"/>
</dbReference>
<evidence type="ECO:0000256" key="4">
    <source>
        <dbReference type="ARBA" id="ARBA00022806"/>
    </source>
</evidence>
<dbReference type="Pfam" id="PF12726">
    <property type="entry name" value="SEN1_N"/>
    <property type="match status" value="1"/>
</dbReference>
<feature type="compositionally biased region" description="Low complexity" evidence="7">
    <location>
        <begin position="1848"/>
        <end position="1862"/>
    </location>
</feature>
<feature type="compositionally biased region" description="Low complexity" evidence="7">
    <location>
        <begin position="976"/>
        <end position="987"/>
    </location>
</feature>
<dbReference type="SUPFAM" id="SSF52540">
    <property type="entry name" value="P-loop containing nucleoside triphosphate hydrolases"/>
    <property type="match status" value="1"/>
</dbReference>
<keyword evidence="13" id="KW-1185">Reference proteome</keyword>
<evidence type="ECO:0000259" key="9">
    <source>
        <dbReference type="Pfam" id="PF13086"/>
    </source>
</evidence>
<feature type="compositionally biased region" description="Basic and acidic residues" evidence="7">
    <location>
        <begin position="909"/>
        <end position="923"/>
    </location>
</feature>
<reference evidence="12 13" key="1">
    <citation type="submission" date="2019-12" db="EMBL/GenBank/DDBJ databases">
        <authorList>
            <person name="Floudas D."/>
            <person name="Bentzer J."/>
            <person name="Ahren D."/>
            <person name="Johansson T."/>
            <person name="Persson P."/>
            <person name="Tunlid A."/>
        </authorList>
    </citation>
    <scope>NUCLEOTIDE SEQUENCE [LARGE SCALE GENOMIC DNA]</scope>
    <source>
        <strain evidence="12 13">CBS 102.39</strain>
    </source>
</reference>
<dbReference type="EMBL" id="JAACJL010000030">
    <property type="protein sequence ID" value="KAF4617196.1"/>
    <property type="molecule type" value="Genomic_DNA"/>
</dbReference>
<dbReference type="GO" id="GO:0016787">
    <property type="term" value="F:hydrolase activity"/>
    <property type="evidence" value="ECO:0007669"/>
    <property type="project" value="UniProtKB-KW"/>
</dbReference>
<feature type="domain" description="DNA2/NAM7 helicase-like C-terminal" evidence="10">
    <location>
        <begin position="1589"/>
        <end position="1785"/>
    </location>
</feature>
<dbReference type="PANTHER" id="PTHR10887:SF495">
    <property type="entry name" value="HELICASE SENATAXIN ISOFORM X1-RELATED"/>
    <property type="match status" value="1"/>
</dbReference>
<dbReference type="InterPro" id="IPR041677">
    <property type="entry name" value="DNA2/NAM7_AAA_11"/>
</dbReference>
<feature type="compositionally biased region" description="Acidic residues" evidence="7">
    <location>
        <begin position="1019"/>
        <end position="1032"/>
    </location>
</feature>
<dbReference type="InterPro" id="IPR027417">
    <property type="entry name" value="P-loop_NTPase"/>
</dbReference>
<dbReference type="InterPro" id="IPR056474">
    <property type="entry name" value="SEN1_barrel"/>
</dbReference>
<feature type="domain" description="Helicase SEN1 beta-barrel" evidence="11">
    <location>
        <begin position="1151"/>
        <end position="1244"/>
    </location>
</feature>
<evidence type="ECO:0000256" key="1">
    <source>
        <dbReference type="ARBA" id="ARBA00007913"/>
    </source>
</evidence>
<evidence type="ECO:0000256" key="7">
    <source>
        <dbReference type="SAM" id="MobiDB-lite"/>
    </source>
</evidence>
<evidence type="ECO:0000256" key="3">
    <source>
        <dbReference type="ARBA" id="ARBA00022801"/>
    </source>
</evidence>
<dbReference type="CDD" id="cd18808">
    <property type="entry name" value="SF1_C_Upf1"/>
    <property type="match status" value="1"/>
</dbReference>
<dbReference type="GO" id="GO:0005694">
    <property type="term" value="C:chromosome"/>
    <property type="evidence" value="ECO:0007669"/>
    <property type="project" value="UniProtKB-ARBA"/>
</dbReference>
<dbReference type="GO" id="GO:0006369">
    <property type="term" value="P:termination of RNA polymerase II transcription"/>
    <property type="evidence" value="ECO:0007669"/>
    <property type="project" value="TreeGrafter"/>
</dbReference>
<keyword evidence="6" id="KW-0175">Coiled coil</keyword>
<feature type="coiled-coil region" evidence="6">
    <location>
        <begin position="1469"/>
        <end position="1510"/>
    </location>
</feature>
<feature type="region of interest" description="Disordered" evidence="7">
    <location>
        <begin position="1901"/>
        <end position="1970"/>
    </location>
</feature>
<keyword evidence="2" id="KW-0547">Nucleotide-binding</keyword>
<evidence type="ECO:0000313" key="13">
    <source>
        <dbReference type="Proteomes" id="UP000521872"/>
    </source>
</evidence>
<accession>A0A8H4QUR7</accession>